<evidence type="ECO:0000313" key="2">
    <source>
        <dbReference type="EMBL" id="CAE7230489.1"/>
    </source>
</evidence>
<dbReference type="Proteomes" id="UP000663827">
    <property type="component" value="Unassembled WGS sequence"/>
</dbReference>
<name>A0A8H3EBG1_9AGAM</name>
<dbReference type="EMBL" id="CAJNJQ010006525">
    <property type="protein sequence ID" value="CAE7230489.1"/>
    <property type="molecule type" value="Genomic_DNA"/>
</dbReference>
<comment type="caution">
    <text evidence="2">The sequence shown here is derived from an EMBL/GenBank/DDBJ whole genome shotgun (WGS) entry which is preliminary data.</text>
</comment>
<reference evidence="2" key="1">
    <citation type="submission" date="2021-01" db="EMBL/GenBank/DDBJ databases">
        <authorList>
            <person name="Kaushik A."/>
        </authorList>
    </citation>
    <scope>NUCLEOTIDE SEQUENCE</scope>
    <source>
        <strain evidence="2">AG5</strain>
    </source>
</reference>
<dbReference type="AlphaFoldDB" id="A0A8H3EBG1"/>
<sequence length="739" mass="83649">MSFLVSSAPSSNPSLASSLGNNSKGRLLIKFPFPLDSGWYKQQTCTIFRTFEHRRERQGFRHEFILLKLLDGSVCRIERMGDPNARFDAISAQGSIAYDIAQSFQPDEMDKACLGTSDVIAEVTLPCDFDIMDVLKICRAIHEGEKTRKYTLQVYNCWFFSLAVQGCLARLIAGWESLELLDDWLWHTYEVAKSLDLQDQRTTIPGPLSYLSRTLRIYDILTSHNITGHYGTAIEAVKLRLLSHLACRREVNRQRLAVGINDLLWYSSILSSLGNMIEENVKEVVIDVLQERFLAPVISNPDVSSPQSLEQLKYRALAILTELLCLAVVEMPEPLRSTLWSPKQRLTHQINTTTRSEFRTNQLSFNGIYEEQLTQITGGWHPSQWINQCLSYLGCFFLWLLYTVSITSGVALICPWVEPTLCVIIEQQLENMVAELEHLDIITHVDLERHIAELRALTENGDAIWVKKPWNGICRFIGQRVTDTISKSGKVELICFKPKEQSKIQGAVGFQAHVLDRIRIHAKEVEKKWLGSALHIQTELEDVLSQVWKMIREDDIIPKWTQPITNTRAPSDLRTPSDVCSSESRPQRPTDLRLSTDSFVFSHPQPPLSPYSSSALGLGTPTPGGLGLVGTNSSRFMLVFCHGSSSSDCRFQPQVSPVRPKCLGPSQGYFKTNTALFTREPATPKPRPEPIEIEDSPEPEERPRRIEPVIPEFRPLPGFRTRPAEVSRPTSELIRPRAL</sequence>
<gene>
    <name evidence="2" type="ORF">RDB_LOCUS185067</name>
</gene>
<feature type="region of interest" description="Disordered" evidence="1">
    <location>
        <begin position="673"/>
        <end position="739"/>
    </location>
</feature>
<evidence type="ECO:0000313" key="3">
    <source>
        <dbReference type="Proteomes" id="UP000663827"/>
    </source>
</evidence>
<feature type="region of interest" description="Disordered" evidence="1">
    <location>
        <begin position="562"/>
        <end position="591"/>
    </location>
</feature>
<proteinExistence type="predicted"/>
<evidence type="ECO:0000256" key="1">
    <source>
        <dbReference type="SAM" id="MobiDB-lite"/>
    </source>
</evidence>
<protein>
    <submittedName>
        <fullName evidence="2">Uncharacterized protein</fullName>
    </submittedName>
</protein>
<accession>A0A8H3EBG1</accession>
<organism evidence="2 3">
    <name type="scientific">Rhizoctonia solani</name>
    <dbReference type="NCBI Taxonomy" id="456999"/>
    <lineage>
        <taxon>Eukaryota</taxon>
        <taxon>Fungi</taxon>
        <taxon>Dikarya</taxon>
        <taxon>Basidiomycota</taxon>
        <taxon>Agaricomycotina</taxon>
        <taxon>Agaricomycetes</taxon>
        <taxon>Cantharellales</taxon>
        <taxon>Ceratobasidiaceae</taxon>
        <taxon>Rhizoctonia</taxon>
    </lineage>
</organism>